<dbReference type="Proteomes" id="UP000688137">
    <property type="component" value="Unassembled WGS sequence"/>
</dbReference>
<protein>
    <submittedName>
        <fullName evidence="1">Uncharacterized protein</fullName>
    </submittedName>
</protein>
<evidence type="ECO:0000313" key="2">
    <source>
        <dbReference type="Proteomes" id="UP000688137"/>
    </source>
</evidence>
<dbReference type="OMA" id="KQDSEQY"/>
<name>A0A8S1M951_PARPR</name>
<organism evidence="1 2">
    <name type="scientific">Paramecium primaurelia</name>
    <dbReference type="NCBI Taxonomy" id="5886"/>
    <lineage>
        <taxon>Eukaryota</taxon>
        <taxon>Sar</taxon>
        <taxon>Alveolata</taxon>
        <taxon>Ciliophora</taxon>
        <taxon>Intramacronucleata</taxon>
        <taxon>Oligohymenophorea</taxon>
        <taxon>Peniculida</taxon>
        <taxon>Parameciidae</taxon>
        <taxon>Paramecium</taxon>
    </lineage>
</organism>
<comment type="caution">
    <text evidence="1">The sequence shown here is derived from an EMBL/GenBank/DDBJ whole genome shotgun (WGS) entry which is preliminary data.</text>
</comment>
<keyword evidence="2" id="KW-1185">Reference proteome</keyword>
<proteinExistence type="predicted"/>
<dbReference type="EMBL" id="CAJJDM010000048">
    <property type="protein sequence ID" value="CAD8071814.1"/>
    <property type="molecule type" value="Genomic_DNA"/>
</dbReference>
<dbReference type="AlphaFoldDB" id="A0A8S1M951"/>
<accession>A0A8S1M951</accession>
<sequence>MNKPKNNHRRAMSNNDFQQILSSKISGLIEENNTHKIMQKNQSFGNVLFQIPEQTDIASSTEQSIQSAKKTQIIDQNIKNNRSQEQKENLKNQGSCSNLISQIQYMIKGSHPIKEITQKTINSEGQDKNKHLSFTNELQKKHSQILLQSNNKNNSSSLTPDQNRVELNGSKLNSHKQKSDQHQKSKIELSNSLFNTLIRADSNKKLNIQQQESYRRMEFQMNKMQKDIHTIKMRQDQLDQFNRNIQHQLCDFINESKKQQDYGYQSLQKLEQLEQITRRNEESIQLIKQQLILDQPIQINKGNENIINFGNLTSYKQDSEQYKKLINLKSNNKL</sequence>
<gene>
    <name evidence="1" type="ORF">PPRIM_AZ9-3.1.T0480065</name>
</gene>
<evidence type="ECO:0000313" key="1">
    <source>
        <dbReference type="EMBL" id="CAD8071814.1"/>
    </source>
</evidence>
<reference evidence="1" key="1">
    <citation type="submission" date="2021-01" db="EMBL/GenBank/DDBJ databases">
        <authorList>
            <consortium name="Genoscope - CEA"/>
            <person name="William W."/>
        </authorList>
    </citation>
    <scope>NUCLEOTIDE SEQUENCE</scope>
</reference>